<dbReference type="InterPro" id="IPR027486">
    <property type="entry name" value="Ribosomal_uS10_dom"/>
</dbReference>
<protein>
    <recommendedName>
        <fullName evidence="3">Small ribosomal subunit protein uS10 domain-containing protein</fullName>
    </recommendedName>
</protein>
<dbReference type="SUPFAM" id="SSF54999">
    <property type="entry name" value="Ribosomal protein S10"/>
    <property type="match status" value="1"/>
</dbReference>
<dbReference type="PANTHER" id="PTHR13473:SF0">
    <property type="entry name" value="LARGE RIBOSOMAL SUBUNIT PROTEIN ML48"/>
    <property type="match status" value="1"/>
</dbReference>
<keyword evidence="2" id="KW-0687">Ribonucleoprotein</keyword>
<sequence length="175" mass="20232">MALNIIRKATTFCNGILAKNVLSCRHYSLYEPDYLEMLKPEIPTYPMLNVQITGYTYPVLENYQSFIHKIAKNMDIDVDNGWALPPKVLKVQRFKPRSTVVSAEYNLNIYERNIQLADVTSAQCPLLIRILEDTLPQGITLNVTIFDPDMELKRYIPDKVLLDMKSMLEDMSQKK</sequence>
<dbReference type="Pfam" id="PF00338">
    <property type="entry name" value="Ribosomal_S10"/>
    <property type="match status" value="1"/>
</dbReference>
<organism evidence="4 5">
    <name type="scientific">Vespula vulgaris</name>
    <name type="common">Yellow jacket</name>
    <name type="synonym">Wasp</name>
    <dbReference type="NCBI Taxonomy" id="7454"/>
    <lineage>
        <taxon>Eukaryota</taxon>
        <taxon>Metazoa</taxon>
        <taxon>Ecdysozoa</taxon>
        <taxon>Arthropoda</taxon>
        <taxon>Hexapoda</taxon>
        <taxon>Insecta</taxon>
        <taxon>Pterygota</taxon>
        <taxon>Neoptera</taxon>
        <taxon>Endopterygota</taxon>
        <taxon>Hymenoptera</taxon>
        <taxon>Apocrita</taxon>
        <taxon>Aculeata</taxon>
        <taxon>Vespoidea</taxon>
        <taxon>Vespidae</taxon>
        <taxon>Vespinae</taxon>
        <taxon>Vespula</taxon>
    </lineage>
</organism>
<reference evidence="4" key="1">
    <citation type="journal article" date="2020" name="G3 (Bethesda)">
        <title>High-Quality Assemblies for Three Invasive Social Wasps from the &lt;i&gt;Vespula&lt;/i&gt; Genus.</title>
        <authorList>
            <person name="Harrop T.W.R."/>
            <person name="Guhlin J."/>
            <person name="McLaughlin G.M."/>
            <person name="Permina E."/>
            <person name="Stockwell P."/>
            <person name="Gilligan J."/>
            <person name="Le Lec M.F."/>
            <person name="Gruber M.A.M."/>
            <person name="Quinn O."/>
            <person name="Lovegrove M."/>
            <person name="Duncan E.J."/>
            <person name="Remnant E.J."/>
            <person name="Van Eeckhoven J."/>
            <person name="Graham B."/>
            <person name="Knapp R.A."/>
            <person name="Langford K.W."/>
            <person name="Kronenberg Z."/>
            <person name="Press M.O."/>
            <person name="Eacker S.M."/>
            <person name="Wilson-Rankin E.E."/>
            <person name="Purcell J."/>
            <person name="Lester P.J."/>
            <person name="Dearden P.K."/>
        </authorList>
    </citation>
    <scope>NUCLEOTIDE SEQUENCE</scope>
    <source>
        <strain evidence="4">Marl-1</strain>
    </source>
</reference>
<keyword evidence="5" id="KW-1185">Reference proteome</keyword>
<dbReference type="InterPro" id="IPR036838">
    <property type="entry name" value="Ribosomal_uS10_dom_sf"/>
</dbReference>
<dbReference type="Gene3D" id="3.30.70.600">
    <property type="entry name" value="Ribosomal protein S10 domain"/>
    <property type="match status" value="1"/>
</dbReference>
<dbReference type="PANTHER" id="PTHR13473">
    <property type="entry name" value="MITOCHONDRIAL RIBOSOMAL PROTEIN L48"/>
    <property type="match status" value="1"/>
</dbReference>
<dbReference type="GO" id="GO:1990904">
    <property type="term" value="C:ribonucleoprotein complex"/>
    <property type="evidence" value="ECO:0007669"/>
    <property type="project" value="UniProtKB-KW"/>
</dbReference>
<evidence type="ECO:0000313" key="5">
    <source>
        <dbReference type="Proteomes" id="UP000614350"/>
    </source>
</evidence>
<evidence type="ECO:0000256" key="1">
    <source>
        <dbReference type="ARBA" id="ARBA00022980"/>
    </source>
</evidence>
<keyword evidence="1" id="KW-0689">Ribosomal protein</keyword>
<dbReference type="GO" id="GO:0005761">
    <property type="term" value="C:mitochondrial ribosome"/>
    <property type="evidence" value="ECO:0007669"/>
    <property type="project" value="InterPro"/>
</dbReference>
<proteinExistence type="predicted"/>
<feature type="domain" description="Small ribosomal subunit protein uS10" evidence="3">
    <location>
        <begin position="49"/>
        <end position="144"/>
    </location>
</feature>
<evidence type="ECO:0000259" key="3">
    <source>
        <dbReference type="SMART" id="SM01403"/>
    </source>
</evidence>
<accession>A0A834KIQ8</accession>
<evidence type="ECO:0000256" key="2">
    <source>
        <dbReference type="ARBA" id="ARBA00023274"/>
    </source>
</evidence>
<dbReference type="EMBL" id="JACSEA010000002">
    <property type="protein sequence ID" value="KAF7407272.1"/>
    <property type="molecule type" value="Genomic_DNA"/>
</dbReference>
<dbReference type="Proteomes" id="UP000614350">
    <property type="component" value="Unassembled WGS sequence"/>
</dbReference>
<comment type="caution">
    <text evidence="4">The sequence shown here is derived from an EMBL/GenBank/DDBJ whole genome shotgun (WGS) entry which is preliminary data.</text>
</comment>
<dbReference type="AlphaFoldDB" id="A0A834KIQ8"/>
<name>A0A834KIQ8_VESVU</name>
<evidence type="ECO:0000313" key="4">
    <source>
        <dbReference type="EMBL" id="KAF7407272.1"/>
    </source>
</evidence>
<gene>
    <name evidence="4" type="ORF">HZH66_001809</name>
</gene>
<dbReference type="SMART" id="SM01403">
    <property type="entry name" value="Ribosomal_S10"/>
    <property type="match status" value="1"/>
</dbReference>
<dbReference type="InterPro" id="IPR027487">
    <property type="entry name" value="Ribosomal_mL48"/>
</dbReference>